<keyword evidence="5" id="KW-1185">Reference proteome</keyword>
<dbReference type="KEGG" id="pshq:F3W81_15400"/>
<dbReference type="PANTHER" id="PTHR43179:SF12">
    <property type="entry name" value="GALACTOFURANOSYLTRANSFERASE GLFT2"/>
    <property type="match status" value="1"/>
</dbReference>
<keyword evidence="3 4" id="KW-0808">Transferase</keyword>
<dbReference type="PANTHER" id="PTHR43179">
    <property type="entry name" value="RHAMNOSYLTRANSFERASE WBBL"/>
    <property type="match status" value="1"/>
</dbReference>
<protein>
    <submittedName>
        <fullName evidence="4">Glycosyltransferase</fullName>
    </submittedName>
</protein>
<name>A0A7L9WQ66_9RHOB</name>
<evidence type="ECO:0000256" key="2">
    <source>
        <dbReference type="ARBA" id="ARBA00022676"/>
    </source>
</evidence>
<dbReference type="Proteomes" id="UP000594118">
    <property type="component" value="Chromosome"/>
</dbReference>
<evidence type="ECO:0000313" key="4">
    <source>
        <dbReference type="EMBL" id="QOL82093.1"/>
    </source>
</evidence>
<dbReference type="InterPro" id="IPR029044">
    <property type="entry name" value="Nucleotide-diphossugar_trans"/>
</dbReference>
<dbReference type="EMBL" id="CP045201">
    <property type="protein sequence ID" value="QOL82093.1"/>
    <property type="molecule type" value="Genomic_DNA"/>
</dbReference>
<sequence length="417" mass="44387">MQPGPAQIRFSVIVVSRGRGDALALCLTGLSRLAYGAYEIIVVADPDGLAAVAASGFGDEIKQVPCSQANIAAARNLGLRVAAGEVVAFLDDDSVPEPGWLAHLATAFADCDVAAAGGFVRSRNGISYQFTTAAVDACGETRPLAVDGAQITCLTTRPGDAIKTEGTNMAFRRSVLAEVGGFDPAYRFYLDDVDLNMRLAARHCLSAVVPLAEVHHHPAASATREGTGVARDLHEVGASTAVFLRRHCPAAQHGPAIARLRAARRRTLIGHMISGRLEPGQVGRLLAGFDAGVSAGFIRKCGNLLPLPAAVAAFRPFRSRRAGAPLVMATRRFRWRGKLEQAEQFAREGRPVTLFVFSLSTLYHRVAMTGSGVWVQSGGTFGKSQRSDKAVNVWRFASRVSHEAGRIARQRGNAPPD</sequence>
<dbReference type="AlphaFoldDB" id="A0A7L9WQ66"/>
<proteinExistence type="inferred from homology"/>
<dbReference type="Pfam" id="PF13641">
    <property type="entry name" value="Glyco_tranf_2_3"/>
    <property type="match status" value="1"/>
</dbReference>
<evidence type="ECO:0000313" key="5">
    <source>
        <dbReference type="Proteomes" id="UP000594118"/>
    </source>
</evidence>
<keyword evidence="2" id="KW-0328">Glycosyltransferase</keyword>
<reference evidence="4 5" key="1">
    <citation type="submission" date="2019-10" db="EMBL/GenBank/DDBJ databases">
        <title>Pseudopuniceibacterium sp. HQ09 islated from Antarctica.</title>
        <authorList>
            <person name="Liao L."/>
            <person name="Su S."/>
            <person name="Chen B."/>
            <person name="Yu Y."/>
        </authorList>
    </citation>
    <scope>NUCLEOTIDE SEQUENCE [LARGE SCALE GENOMIC DNA]</scope>
    <source>
        <strain evidence="4 5">HQ09</strain>
    </source>
</reference>
<comment type="similarity">
    <text evidence="1">Belongs to the glycosyltransferase 2 family.</text>
</comment>
<dbReference type="RefSeq" id="WP_193080027.1">
    <property type="nucleotide sequence ID" value="NZ_CP045201.1"/>
</dbReference>
<dbReference type="Gene3D" id="3.90.550.10">
    <property type="entry name" value="Spore Coat Polysaccharide Biosynthesis Protein SpsA, Chain A"/>
    <property type="match status" value="1"/>
</dbReference>
<evidence type="ECO:0000256" key="1">
    <source>
        <dbReference type="ARBA" id="ARBA00006739"/>
    </source>
</evidence>
<evidence type="ECO:0000256" key="3">
    <source>
        <dbReference type="ARBA" id="ARBA00022679"/>
    </source>
</evidence>
<dbReference type="SUPFAM" id="SSF53448">
    <property type="entry name" value="Nucleotide-diphospho-sugar transferases"/>
    <property type="match status" value="1"/>
</dbReference>
<dbReference type="GO" id="GO:0016757">
    <property type="term" value="F:glycosyltransferase activity"/>
    <property type="evidence" value="ECO:0007669"/>
    <property type="project" value="UniProtKB-KW"/>
</dbReference>
<accession>A0A7L9WQ66</accession>
<organism evidence="4 5">
    <name type="scientific">Pseudooceanicola spongiae</name>
    <dbReference type="NCBI Taxonomy" id="2613965"/>
    <lineage>
        <taxon>Bacteria</taxon>
        <taxon>Pseudomonadati</taxon>
        <taxon>Pseudomonadota</taxon>
        <taxon>Alphaproteobacteria</taxon>
        <taxon>Rhodobacterales</taxon>
        <taxon>Paracoccaceae</taxon>
        <taxon>Pseudooceanicola</taxon>
    </lineage>
</organism>
<gene>
    <name evidence="4" type="ORF">F3W81_15400</name>
</gene>